<name>A0A952FV71_9PROT</name>
<feature type="non-terminal residue" evidence="1">
    <location>
        <position position="1"/>
    </location>
</feature>
<evidence type="ECO:0000313" key="1">
    <source>
        <dbReference type="EMBL" id="MBW8728836.1"/>
    </source>
</evidence>
<sequence>AGDQRYYVSDIGWARQALRLPEPLPWRDGLTRLAEWLRRNRVDVPFTPDPREQRAEAIS</sequence>
<comment type="caution">
    <text evidence="1">The sequence shown here is derived from an EMBL/GenBank/DDBJ whole genome shotgun (WGS) entry which is preliminary data.</text>
</comment>
<gene>
    <name evidence="1" type="ORF">JF625_27270</name>
</gene>
<reference evidence="1" key="1">
    <citation type="submission" date="2020-06" db="EMBL/GenBank/DDBJ databases">
        <title>Stable isotope informed genome-resolved metagenomics uncovers potential trophic interactions in rhizosphere soil.</title>
        <authorList>
            <person name="Starr E.P."/>
            <person name="Shi S."/>
            <person name="Blazewicz S.J."/>
            <person name="Koch B.J."/>
            <person name="Probst A.J."/>
            <person name="Hungate B.A."/>
            <person name="Pett-Ridge J."/>
            <person name="Firestone M.K."/>
            <person name="Banfield J.F."/>
        </authorList>
    </citation>
    <scope>NUCLEOTIDE SEQUENCE</scope>
    <source>
        <strain evidence="1">YM_69_17</strain>
    </source>
</reference>
<evidence type="ECO:0000313" key="2">
    <source>
        <dbReference type="Proteomes" id="UP000700706"/>
    </source>
</evidence>
<accession>A0A952FV71</accession>
<dbReference type="AlphaFoldDB" id="A0A952FV71"/>
<proteinExistence type="predicted"/>
<dbReference type="Proteomes" id="UP000700706">
    <property type="component" value="Unassembled WGS sequence"/>
</dbReference>
<organism evidence="1 2">
    <name type="scientific">Inquilinus limosus</name>
    <dbReference type="NCBI Taxonomy" id="171674"/>
    <lineage>
        <taxon>Bacteria</taxon>
        <taxon>Pseudomonadati</taxon>
        <taxon>Pseudomonadota</taxon>
        <taxon>Alphaproteobacteria</taxon>
        <taxon>Rhodospirillales</taxon>
        <taxon>Rhodospirillaceae</taxon>
        <taxon>Inquilinus</taxon>
    </lineage>
</organism>
<protein>
    <submittedName>
        <fullName evidence="1">Uncharacterized protein</fullName>
    </submittedName>
</protein>
<dbReference type="EMBL" id="JAEKLZ010000458">
    <property type="protein sequence ID" value="MBW8728836.1"/>
    <property type="molecule type" value="Genomic_DNA"/>
</dbReference>